<comment type="caution">
    <text evidence="11">The sequence shown here is derived from an EMBL/GenBank/DDBJ whole genome shotgun (WGS) entry which is preliminary data.</text>
</comment>
<evidence type="ECO:0000256" key="1">
    <source>
        <dbReference type="ARBA" id="ARBA00004651"/>
    </source>
</evidence>
<evidence type="ECO:0000313" key="11">
    <source>
        <dbReference type="EMBL" id="CAD2073903.1"/>
    </source>
</evidence>
<dbReference type="PROSITE" id="PS00211">
    <property type="entry name" value="ABC_TRANSPORTER_1"/>
    <property type="match status" value="1"/>
</dbReference>
<dbReference type="CDD" id="cd18544">
    <property type="entry name" value="ABC_6TM_TmrA_like"/>
    <property type="match status" value="1"/>
</dbReference>
<evidence type="ECO:0000259" key="10">
    <source>
        <dbReference type="PROSITE" id="PS50929"/>
    </source>
</evidence>
<feature type="transmembrane region" description="Helical" evidence="8">
    <location>
        <begin position="20"/>
        <end position="43"/>
    </location>
</feature>
<accession>A0A6V7R9T1</accession>
<dbReference type="SUPFAM" id="SSF90123">
    <property type="entry name" value="ABC transporter transmembrane region"/>
    <property type="match status" value="1"/>
</dbReference>
<dbReference type="SMART" id="SM00382">
    <property type="entry name" value="AAA"/>
    <property type="match status" value="1"/>
</dbReference>
<dbReference type="SUPFAM" id="SSF52540">
    <property type="entry name" value="P-loop containing nucleoside triphosphate hydrolases"/>
    <property type="match status" value="1"/>
</dbReference>
<feature type="transmembrane region" description="Helical" evidence="8">
    <location>
        <begin position="255"/>
        <end position="284"/>
    </location>
</feature>
<dbReference type="GO" id="GO:0016887">
    <property type="term" value="F:ATP hydrolysis activity"/>
    <property type="evidence" value="ECO:0007669"/>
    <property type="project" value="InterPro"/>
</dbReference>
<dbReference type="Pfam" id="PF00664">
    <property type="entry name" value="ABC_membrane"/>
    <property type="match status" value="1"/>
</dbReference>
<dbReference type="InterPro" id="IPR003593">
    <property type="entry name" value="AAA+_ATPase"/>
</dbReference>
<keyword evidence="4" id="KW-0547">Nucleotide-binding</keyword>
<evidence type="ECO:0000256" key="4">
    <source>
        <dbReference type="ARBA" id="ARBA00022741"/>
    </source>
</evidence>
<sequence length="579" mass="65038">MKNFKRLYSYTIGERKTLIFGIFLSAVGVILTLLGPLILKFIIDNYMQEGNVVAKGIVTLVLIYLGIQIVNSVVSYFSQVVIQTSSSRVIQKLRLKVFDHVQNLPIRYFDNLPAGKVVARITNDTEAILALFTSAVPVILISGFTIVGIIGASFFVSFYAGLAMVVIIPIIIIWVYLYRKASTKHNNIKRERNSDINAMINESINGMQIIQAFNREDTVLDDFRKINEEFYDSSMKIAKINALTNHNLIETLRSILLMILVVVFSSIFLDTGTALTVGSMYLIIDYSTKFMDPLYNIVGMLDIIEQARVSTNKVYELLDKQVEDNQDGVLNTFAGTIEFDNVNFSYDGKTNVLNNISFKVNPNETLGLVGHTGSGKSSIINLLMRFYDPTSGRILFDDKNILTLNKQSMRQHMSIVLQDPFIYSGSLLYNIRMNNMEITEHEAIDALIKVGGANILDKLDNGIHSELSERGATLSLGERQLISFARALAFNPTVLILDEATSNIDSETEMMIQNAMAVVAKNRTTFIIAHRLSTIQKADHIIVLEKGRIIEEGNHISLMQENKKYASMYLKQVTKEKTQ</sequence>
<evidence type="ECO:0000256" key="2">
    <source>
        <dbReference type="ARBA" id="ARBA00022448"/>
    </source>
</evidence>
<comment type="subcellular location">
    <subcellularLocation>
        <location evidence="1">Cell membrane</location>
        <topology evidence="1">Multi-pass membrane protein</topology>
    </subcellularLocation>
</comment>
<dbReference type="PROSITE" id="PS50929">
    <property type="entry name" value="ABC_TM1F"/>
    <property type="match status" value="1"/>
</dbReference>
<dbReference type="AlphaFoldDB" id="A0A6V7R9T1"/>
<dbReference type="Gene3D" id="3.40.50.300">
    <property type="entry name" value="P-loop containing nucleotide triphosphate hydrolases"/>
    <property type="match status" value="1"/>
</dbReference>
<dbReference type="Pfam" id="PF00005">
    <property type="entry name" value="ABC_tran"/>
    <property type="match status" value="1"/>
</dbReference>
<name>A0A6V7R9T1_9BACL</name>
<dbReference type="RefSeq" id="WP_186077012.1">
    <property type="nucleotide sequence ID" value="NZ_CAJEWB010000007.1"/>
</dbReference>
<dbReference type="InterPro" id="IPR039421">
    <property type="entry name" value="Type_1_exporter"/>
</dbReference>
<dbReference type="EMBL" id="CAJEWB010000007">
    <property type="protein sequence ID" value="CAD2073903.1"/>
    <property type="molecule type" value="Genomic_DNA"/>
</dbReference>
<keyword evidence="6 8" id="KW-1133">Transmembrane helix</keyword>
<evidence type="ECO:0000256" key="7">
    <source>
        <dbReference type="ARBA" id="ARBA00023136"/>
    </source>
</evidence>
<dbReference type="GO" id="GO:0005886">
    <property type="term" value="C:plasma membrane"/>
    <property type="evidence" value="ECO:0007669"/>
    <property type="project" value="UniProtKB-SubCell"/>
</dbReference>
<feature type="transmembrane region" description="Helical" evidence="8">
    <location>
        <begin position="156"/>
        <end position="177"/>
    </location>
</feature>
<evidence type="ECO:0000256" key="3">
    <source>
        <dbReference type="ARBA" id="ARBA00022692"/>
    </source>
</evidence>
<dbReference type="Gene3D" id="1.20.1560.10">
    <property type="entry name" value="ABC transporter type 1, transmembrane domain"/>
    <property type="match status" value="1"/>
</dbReference>
<protein>
    <submittedName>
        <fullName evidence="11">Putative multidrug resistance ABC transporter ATP-binding/permease protein YheH</fullName>
    </submittedName>
</protein>
<feature type="domain" description="ABC transporter" evidence="9">
    <location>
        <begin position="337"/>
        <end position="571"/>
    </location>
</feature>
<dbReference type="InterPro" id="IPR017871">
    <property type="entry name" value="ABC_transporter-like_CS"/>
</dbReference>
<evidence type="ECO:0000256" key="5">
    <source>
        <dbReference type="ARBA" id="ARBA00022840"/>
    </source>
</evidence>
<evidence type="ECO:0000313" key="12">
    <source>
        <dbReference type="Proteomes" id="UP000588186"/>
    </source>
</evidence>
<evidence type="ECO:0000256" key="8">
    <source>
        <dbReference type="SAM" id="Phobius"/>
    </source>
</evidence>
<dbReference type="Proteomes" id="UP000588186">
    <property type="component" value="Unassembled WGS sequence"/>
</dbReference>
<dbReference type="GO" id="GO:0005737">
    <property type="term" value="C:cytoplasm"/>
    <property type="evidence" value="ECO:0007669"/>
    <property type="project" value="UniProtKB-ARBA"/>
</dbReference>
<dbReference type="InterPro" id="IPR011527">
    <property type="entry name" value="ABC1_TM_dom"/>
</dbReference>
<evidence type="ECO:0000256" key="6">
    <source>
        <dbReference type="ARBA" id="ARBA00022989"/>
    </source>
</evidence>
<feature type="transmembrane region" description="Helical" evidence="8">
    <location>
        <begin position="128"/>
        <end position="150"/>
    </location>
</feature>
<keyword evidence="12" id="KW-1185">Reference proteome</keyword>
<feature type="domain" description="ABC transmembrane type-1" evidence="10">
    <location>
        <begin position="19"/>
        <end position="306"/>
    </location>
</feature>
<dbReference type="PANTHER" id="PTHR43394:SF1">
    <property type="entry name" value="ATP-BINDING CASSETTE SUB-FAMILY B MEMBER 10, MITOCHONDRIAL"/>
    <property type="match status" value="1"/>
</dbReference>
<organism evidence="11 12">
    <name type="scientific">Phocicoccus pinnipedialis</name>
    <dbReference type="NCBI Taxonomy" id="110845"/>
    <lineage>
        <taxon>Bacteria</taxon>
        <taxon>Bacillati</taxon>
        <taxon>Bacillota</taxon>
        <taxon>Bacilli</taxon>
        <taxon>Bacillales</taxon>
        <taxon>Salinicoccaceae</taxon>
        <taxon>Phocicoccus</taxon>
    </lineage>
</organism>
<proteinExistence type="predicted"/>
<dbReference type="PROSITE" id="PS50893">
    <property type="entry name" value="ABC_TRANSPORTER_2"/>
    <property type="match status" value="1"/>
</dbReference>
<dbReference type="InterPro" id="IPR036640">
    <property type="entry name" value="ABC1_TM_sf"/>
</dbReference>
<dbReference type="PANTHER" id="PTHR43394">
    <property type="entry name" value="ATP-DEPENDENT PERMEASE MDL1, MITOCHONDRIAL"/>
    <property type="match status" value="1"/>
</dbReference>
<dbReference type="InterPro" id="IPR027417">
    <property type="entry name" value="P-loop_NTPase"/>
</dbReference>
<dbReference type="GO" id="GO:0015421">
    <property type="term" value="F:ABC-type oligopeptide transporter activity"/>
    <property type="evidence" value="ECO:0007669"/>
    <property type="project" value="TreeGrafter"/>
</dbReference>
<keyword evidence="2" id="KW-0813">Transport</keyword>
<dbReference type="GO" id="GO:0005524">
    <property type="term" value="F:ATP binding"/>
    <property type="evidence" value="ECO:0007669"/>
    <property type="project" value="UniProtKB-KW"/>
</dbReference>
<keyword evidence="7 8" id="KW-0472">Membrane</keyword>
<reference evidence="11 12" key="1">
    <citation type="submission" date="2020-07" db="EMBL/GenBank/DDBJ databases">
        <authorList>
            <person name="Criscuolo A."/>
        </authorList>
    </citation>
    <scope>NUCLEOTIDE SEQUENCE [LARGE SCALE GENOMIC DNA]</scope>
    <source>
        <strain evidence="11">CIP107946</strain>
    </source>
</reference>
<dbReference type="FunFam" id="3.40.50.300:FF:000604">
    <property type="entry name" value="ABC transporter B family member 28"/>
    <property type="match status" value="1"/>
</dbReference>
<keyword evidence="5 11" id="KW-0067">ATP-binding</keyword>
<dbReference type="InterPro" id="IPR003439">
    <property type="entry name" value="ABC_transporter-like_ATP-bd"/>
</dbReference>
<keyword evidence="3 8" id="KW-0812">Transmembrane</keyword>
<gene>
    <name evidence="11" type="primary">yheH_1</name>
    <name evidence="11" type="ORF">JEOPIN946_00764</name>
</gene>
<evidence type="ECO:0000259" key="9">
    <source>
        <dbReference type="PROSITE" id="PS50893"/>
    </source>
</evidence>
<feature type="transmembrane region" description="Helical" evidence="8">
    <location>
        <begin position="55"/>
        <end position="78"/>
    </location>
</feature>